<feature type="transmembrane region" description="Helical" evidence="1">
    <location>
        <begin position="150"/>
        <end position="169"/>
    </location>
</feature>
<evidence type="ECO:0000256" key="1">
    <source>
        <dbReference type="SAM" id="Phobius"/>
    </source>
</evidence>
<evidence type="ECO:0000313" key="2">
    <source>
        <dbReference type="EMBL" id="SCL43791.1"/>
    </source>
</evidence>
<keyword evidence="1" id="KW-0812">Transmembrane</keyword>
<gene>
    <name evidence="2" type="ORF">GA0070604_0006</name>
</gene>
<name>A0A1C6TQ92_9ACTN</name>
<keyword evidence="1" id="KW-1133">Transmembrane helix</keyword>
<keyword evidence="1" id="KW-0472">Membrane</keyword>
<accession>A0A1C6TQ92</accession>
<evidence type="ECO:0000313" key="3">
    <source>
        <dbReference type="Proteomes" id="UP000199696"/>
    </source>
</evidence>
<organism evidence="2 3">
    <name type="scientific">Micromonospora eburnea</name>
    <dbReference type="NCBI Taxonomy" id="227316"/>
    <lineage>
        <taxon>Bacteria</taxon>
        <taxon>Bacillati</taxon>
        <taxon>Actinomycetota</taxon>
        <taxon>Actinomycetes</taxon>
        <taxon>Micromonosporales</taxon>
        <taxon>Micromonosporaceae</taxon>
        <taxon>Micromonospora</taxon>
    </lineage>
</organism>
<sequence length="331" mass="34763">MPNQVTLTFAGETKGVEDGFSRVGGAARDMSREVDGAAAGFDRAGEAADSIDTKAMGFRDTITGLHDLRLGLKGVDEEGKSLGLEEQLLMIGFGVGDLASGFYNLLIPQLKSAVGWFAQTRVGALAVAAAQKAWAGAQALLNLSLWTSPITWIVVGVIALIAVIVLIATKTDWFQKAWRASWGWIKSAASSTWDFIKKIPGWIGSAFSRIGDAISRPFKAGFNAVATGWNRTVGRLSWTVPSWVPVIGGNSISVPHLPTFHAGGRVPGAPGQNVLAMLQAGETVNSAAGSAGATLTIDTAGSRLDDLLVEILARAIKKRGGYVQYVLGGRA</sequence>
<dbReference type="STRING" id="227316.GA0070604_0006"/>
<dbReference type="EMBL" id="FMHY01000001">
    <property type="protein sequence ID" value="SCL43791.1"/>
    <property type="molecule type" value="Genomic_DNA"/>
</dbReference>
<dbReference type="RefSeq" id="WP_244161700.1">
    <property type="nucleotide sequence ID" value="NZ_FMHY01000001.1"/>
</dbReference>
<protein>
    <recommendedName>
        <fullName evidence="4">Phage tail tape measure protein, TP901 family, core region</fullName>
    </recommendedName>
</protein>
<evidence type="ECO:0008006" key="4">
    <source>
        <dbReference type="Google" id="ProtNLM"/>
    </source>
</evidence>
<reference evidence="3" key="1">
    <citation type="submission" date="2016-06" db="EMBL/GenBank/DDBJ databases">
        <authorList>
            <person name="Varghese N."/>
            <person name="Submissions Spin"/>
        </authorList>
    </citation>
    <scope>NUCLEOTIDE SEQUENCE [LARGE SCALE GENOMIC DNA]</scope>
    <source>
        <strain evidence="3">DSM 44814</strain>
    </source>
</reference>
<dbReference type="Proteomes" id="UP000199696">
    <property type="component" value="Unassembled WGS sequence"/>
</dbReference>
<dbReference type="AlphaFoldDB" id="A0A1C6TQ92"/>
<keyword evidence="3" id="KW-1185">Reference proteome</keyword>
<proteinExistence type="predicted"/>